<evidence type="ECO:0000256" key="3">
    <source>
        <dbReference type="ARBA" id="ARBA00022723"/>
    </source>
</evidence>
<dbReference type="SFLD" id="SFLDS00029">
    <property type="entry name" value="Radical_SAM"/>
    <property type="match status" value="1"/>
</dbReference>
<keyword evidence="8" id="KW-1185">Reference proteome</keyword>
<protein>
    <submittedName>
        <fullName evidence="7">Radical SAM protein with 4Fe4S-binding SPASM domain</fullName>
    </submittedName>
</protein>
<comment type="cofactor">
    <cofactor evidence="1">
        <name>[4Fe-4S] cluster</name>
        <dbReference type="ChEBI" id="CHEBI:49883"/>
    </cofactor>
</comment>
<dbReference type="PANTHER" id="PTHR43273">
    <property type="entry name" value="ANAEROBIC SULFATASE-MATURATING ENZYME HOMOLOG ASLB-RELATED"/>
    <property type="match status" value="1"/>
</dbReference>
<dbReference type="SUPFAM" id="SSF102114">
    <property type="entry name" value="Radical SAM enzymes"/>
    <property type="match status" value="1"/>
</dbReference>
<evidence type="ECO:0000256" key="2">
    <source>
        <dbReference type="ARBA" id="ARBA00022691"/>
    </source>
</evidence>
<evidence type="ECO:0000256" key="1">
    <source>
        <dbReference type="ARBA" id="ARBA00001966"/>
    </source>
</evidence>
<keyword evidence="5" id="KW-0411">Iron-sulfur</keyword>
<dbReference type="EMBL" id="SGXA01000001">
    <property type="protein sequence ID" value="RZS74432.1"/>
    <property type="molecule type" value="Genomic_DNA"/>
</dbReference>
<keyword evidence="4" id="KW-0408">Iron</keyword>
<keyword evidence="2" id="KW-0949">S-adenosyl-L-methionine</keyword>
<organism evidence="7 8">
    <name type="scientific">Pseudobacter ginsenosidimutans</name>
    <dbReference type="NCBI Taxonomy" id="661488"/>
    <lineage>
        <taxon>Bacteria</taxon>
        <taxon>Pseudomonadati</taxon>
        <taxon>Bacteroidota</taxon>
        <taxon>Chitinophagia</taxon>
        <taxon>Chitinophagales</taxon>
        <taxon>Chitinophagaceae</taxon>
        <taxon>Pseudobacter</taxon>
    </lineage>
</organism>
<evidence type="ECO:0000313" key="7">
    <source>
        <dbReference type="EMBL" id="RZS74432.1"/>
    </source>
</evidence>
<proteinExistence type="predicted"/>
<dbReference type="GO" id="GO:0046872">
    <property type="term" value="F:metal ion binding"/>
    <property type="evidence" value="ECO:0007669"/>
    <property type="project" value="UniProtKB-KW"/>
</dbReference>
<evidence type="ECO:0000259" key="6">
    <source>
        <dbReference type="PROSITE" id="PS51918"/>
    </source>
</evidence>
<evidence type="ECO:0000256" key="5">
    <source>
        <dbReference type="ARBA" id="ARBA00023014"/>
    </source>
</evidence>
<name>A0A4Q7MZW2_9BACT</name>
<evidence type="ECO:0000313" key="8">
    <source>
        <dbReference type="Proteomes" id="UP000293874"/>
    </source>
</evidence>
<gene>
    <name evidence="7" type="ORF">EV199_0280</name>
</gene>
<dbReference type="AlphaFoldDB" id="A0A4Q7MZW2"/>
<dbReference type="OrthoDB" id="9763993at2"/>
<dbReference type="PANTHER" id="PTHR43273:SF8">
    <property type="entry name" value="RADICAL SAM DOMAIN PROTEIN"/>
    <property type="match status" value="1"/>
</dbReference>
<dbReference type="RefSeq" id="WP_130538898.1">
    <property type="nucleotide sequence ID" value="NZ_CP042431.1"/>
</dbReference>
<dbReference type="InterPro" id="IPR023867">
    <property type="entry name" value="Sulphatase_maturase_rSAM"/>
</dbReference>
<evidence type="ECO:0000256" key="4">
    <source>
        <dbReference type="ARBA" id="ARBA00023004"/>
    </source>
</evidence>
<accession>A0A4Q7MZW2</accession>
<dbReference type="Gene3D" id="3.20.20.70">
    <property type="entry name" value="Aldolase class I"/>
    <property type="match status" value="1"/>
</dbReference>
<keyword evidence="3" id="KW-0479">Metal-binding</keyword>
<dbReference type="Pfam" id="PF04055">
    <property type="entry name" value="Radical_SAM"/>
    <property type="match status" value="1"/>
</dbReference>
<reference evidence="7 8" key="1">
    <citation type="submission" date="2019-02" db="EMBL/GenBank/DDBJ databases">
        <title>Genomic Encyclopedia of Type Strains, Phase IV (KMG-IV): sequencing the most valuable type-strain genomes for metagenomic binning, comparative biology and taxonomic classification.</title>
        <authorList>
            <person name="Goeker M."/>
        </authorList>
    </citation>
    <scope>NUCLEOTIDE SEQUENCE [LARGE SCALE GENOMIC DNA]</scope>
    <source>
        <strain evidence="7 8">DSM 18116</strain>
    </source>
</reference>
<dbReference type="GO" id="GO:0051536">
    <property type="term" value="F:iron-sulfur cluster binding"/>
    <property type="evidence" value="ECO:0007669"/>
    <property type="project" value="UniProtKB-KW"/>
</dbReference>
<dbReference type="InterPro" id="IPR058240">
    <property type="entry name" value="rSAM_sf"/>
</dbReference>
<dbReference type="SFLD" id="SFLDG01067">
    <property type="entry name" value="SPASM/twitch_domain_containing"/>
    <property type="match status" value="1"/>
</dbReference>
<dbReference type="CDD" id="cd01335">
    <property type="entry name" value="Radical_SAM"/>
    <property type="match status" value="1"/>
</dbReference>
<dbReference type="SFLD" id="SFLDG01386">
    <property type="entry name" value="main_SPASM_domain-containing"/>
    <property type="match status" value="1"/>
</dbReference>
<dbReference type="PROSITE" id="PS51918">
    <property type="entry name" value="RADICAL_SAM"/>
    <property type="match status" value="1"/>
</dbReference>
<dbReference type="InterPro" id="IPR007197">
    <property type="entry name" value="rSAM"/>
</dbReference>
<dbReference type="GO" id="GO:0016491">
    <property type="term" value="F:oxidoreductase activity"/>
    <property type="evidence" value="ECO:0007669"/>
    <property type="project" value="InterPro"/>
</dbReference>
<dbReference type="Proteomes" id="UP000293874">
    <property type="component" value="Unassembled WGS sequence"/>
</dbReference>
<comment type="caution">
    <text evidence="7">The sequence shown here is derived from an EMBL/GenBank/DDBJ whole genome shotgun (WGS) entry which is preliminary data.</text>
</comment>
<dbReference type="InterPro" id="IPR013785">
    <property type="entry name" value="Aldolase_TIM"/>
</dbReference>
<sequence>MGLFDDYCQTGDAVRVNTLEWNDHRYYLLPDYLEWYVQKRDRPAKQQITPKGSKVLGYDFGATEFDQLLICVTNRCNIVCDYCFRGYNFSKIKEISFEDFKMVADHFDQKSRNQKTFQFTGGEVFVKEGIEHWFKYIHDKGFRIWLTSNGVHQKIRENKLIREIFENNKTAHIRISLDGPRAEIHERYRQKNTFHKVIENIKYLLSIGVPVSVKSVITEENVIHVEEMLELCHSLGLYGWNYNVIRYTGALADVPPPDSTPKTDEKIDYFGYRELGRILTEILERKPYLAYLLRPSRYGKILNTLYTRTPSAVPMSYYVLKFDGNVYYNDNLHKPEFCAGNIWENGVDAFKGLKEFRQQYDYDLNACKSCVIHRFCFQKGDYGELYDVDKTLQAEFPNCNDIRNHYFDLIDLKQRGLKITNDIYHT</sequence>
<feature type="domain" description="Radical SAM core" evidence="6">
    <location>
        <begin position="62"/>
        <end position="285"/>
    </location>
</feature>